<dbReference type="GeneID" id="106555576"/>
<keyword evidence="2" id="KW-0812">Transmembrane</keyword>
<keyword evidence="8" id="KW-0393">Immunoglobulin domain</keyword>
<evidence type="ECO:0000256" key="4">
    <source>
        <dbReference type="ARBA" id="ARBA00022889"/>
    </source>
</evidence>
<dbReference type="SUPFAM" id="SSF49265">
    <property type="entry name" value="Fibronectin type III"/>
    <property type="match status" value="1"/>
</dbReference>
<dbReference type="KEGG" id="tsr:106555576"/>
<protein>
    <submittedName>
        <fullName evidence="11">Neural cell adhesion molecule 1-like</fullName>
    </submittedName>
</protein>
<keyword evidence="6" id="KW-0472">Membrane</keyword>
<dbReference type="Pfam" id="PF25059">
    <property type="entry name" value="FN3_DSCAM-DSCAML_C"/>
    <property type="match status" value="1"/>
</dbReference>
<reference evidence="11" key="1">
    <citation type="submission" date="2025-08" db="UniProtKB">
        <authorList>
            <consortium name="RefSeq"/>
        </authorList>
    </citation>
    <scope>IDENTIFICATION</scope>
</reference>
<keyword evidence="5" id="KW-1133">Transmembrane helix</keyword>
<dbReference type="Gene3D" id="2.60.40.10">
    <property type="entry name" value="Immunoglobulins"/>
    <property type="match status" value="1"/>
</dbReference>
<dbReference type="FunFam" id="2.60.40.10:FF:000221">
    <property type="entry name" value="neural cell adhesion molecule 1 isoform X2"/>
    <property type="match status" value="1"/>
</dbReference>
<evidence type="ECO:0000256" key="1">
    <source>
        <dbReference type="ARBA" id="ARBA00004167"/>
    </source>
</evidence>
<dbReference type="CDD" id="cd00063">
    <property type="entry name" value="FN3"/>
    <property type="match status" value="1"/>
</dbReference>
<evidence type="ECO:0000256" key="8">
    <source>
        <dbReference type="ARBA" id="ARBA00023319"/>
    </source>
</evidence>
<evidence type="ECO:0000256" key="5">
    <source>
        <dbReference type="ARBA" id="ARBA00022989"/>
    </source>
</evidence>
<dbReference type="GO" id="GO:0016020">
    <property type="term" value="C:membrane"/>
    <property type="evidence" value="ECO:0007669"/>
    <property type="project" value="UniProtKB-SubCell"/>
</dbReference>
<proteinExistence type="predicted"/>
<dbReference type="AlphaFoldDB" id="A0A6I9Z033"/>
<evidence type="ECO:0000256" key="7">
    <source>
        <dbReference type="ARBA" id="ARBA00023157"/>
    </source>
</evidence>
<evidence type="ECO:0000313" key="11">
    <source>
        <dbReference type="RefSeq" id="XP_013929922.1"/>
    </source>
</evidence>
<evidence type="ECO:0000313" key="10">
    <source>
        <dbReference type="Proteomes" id="UP000504617"/>
    </source>
</evidence>
<dbReference type="InterPro" id="IPR003961">
    <property type="entry name" value="FN3_dom"/>
</dbReference>
<keyword evidence="7" id="KW-1015">Disulfide bond</keyword>
<name>A0A6I9Z033_9SAUR</name>
<organism evidence="10 11">
    <name type="scientific">Thamnophis sirtalis</name>
    <dbReference type="NCBI Taxonomy" id="35019"/>
    <lineage>
        <taxon>Eukaryota</taxon>
        <taxon>Metazoa</taxon>
        <taxon>Chordata</taxon>
        <taxon>Craniata</taxon>
        <taxon>Vertebrata</taxon>
        <taxon>Euteleostomi</taxon>
        <taxon>Lepidosauria</taxon>
        <taxon>Squamata</taxon>
        <taxon>Bifurcata</taxon>
        <taxon>Unidentata</taxon>
        <taxon>Episquamata</taxon>
        <taxon>Toxicofera</taxon>
        <taxon>Serpentes</taxon>
        <taxon>Colubroidea</taxon>
        <taxon>Colubridae</taxon>
        <taxon>Natricinae</taxon>
        <taxon>Thamnophis</taxon>
    </lineage>
</organism>
<evidence type="ECO:0000256" key="2">
    <source>
        <dbReference type="ARBA" id="ARBA00022692"/>
    </source>
</evidence>
<keyword evidence="3" id="KW-0732">Signal</keyword>
<evidence type="ECO:0000259" key="9">
    <source>
        <dbReference type="PROSITE" id="PS50853"/>
    </source>
</evidence>
<dbReference type="InterPro" id="IPR036116">
    <property type="entry name" value="FN3_sf"/>
</dbReference>
<gene>
    <name evidence="11" type="primary">LOC106555576</name>
</gene>
<dbReference type="GO" id="GO:0007155">
    <property type="term" value="P:cell adhesion"/>
    <property type="evidence" value="ECO:0007669"/>
    <property type="project" value="UniProtKB-KW"/>
</dbReference>
<dbReference type="PROSITE" id="PS50853">
    <property type="entry name" value="FN3"/>
    <property type="match status" value="1"/>
</dbReference>
<dbReference type="RefSeq" id="XP_013929922.1">
    <property type="nucleotide sequence ID" value="XM_014074447.1"/>
</dbReference>
<feature type="domain" description="Fibronectin type-III" evidence="9">
    <location>
        <begin position="28"/>
        <end position="124"/>
    </location>
</feature>
<dbReference type="InterPro" id="IPR056754">
    <property type="entry name" value="DSCAM/DSCAML_C"/>
</dbReference>
<dbReference type="InterPro" id="IPR013783">
    <property type="entry name" value="Ig-like_fold"/>
</dbReference>
<dbReference type="Proteomes" id="UP000504617">
    <property type="component" value="Unplaced"/>
</dbReference>
<evidence type="ECO:0000256" key="6">
    <source>
        <dbReference type="ARBA" id="ARBA00023136"/>
    </source>
</evidence>
<feature type="non-terminal residue" evidence="11">
    <location>
        <position position="141"/>
    </location>
</feature>
<evidence type="ECO:0000256" key="3">
    <source>
        <dbReference type="ARBA" id="ARBA00022729"/>
    </source>
</evidence>
<accession>A0A6I9Z033</accession>
<dbReference type="OrthoDB" id="10056271at2759"/>
<comment type="subcellular location">
    <subcellularLocation>
        <location evidence="1">Membrane</location>
        <topology evidence="1">Single-pass membrane protein</topology>
    </subcellularLocation>
</comment>
<sequence>MVGCRCVFVESIACPPIQCAFTPILAGEPSAPKLEGHMGDDGNSIKVNLIKQDDGGSPIRHYLIKYKVKQSPEWKPEIRLPSGSDHVMLKSLDWNAEYEVTVIAENQQGKSKPARYAFRTSAQPTIIPASTTTTSGLGTAA</sequence>
<keyword evidence="10" id="KW-1185">Reference proteome</keyword>
<keyword evidence="4" id="KW-0130">Cell adhesion</keyword>